<evidence type="ECO:0000256" key="2">
    <source>
        <dbReference type="SAM" id="Phobius"/>
    </source>
</evidence>
<feature type="region of interest" description="Disordered" evidence="1">
    <location>
        <begin position="156"/>
        <end position="217"/>
    </location>
</feature>
<feature type="compositionally biased region" description="Acidic residues" evidence="1">
    <location>
        <begin position="192"/>
        <end position="205"/>
    </location>
</feature>
<keyword evidence="2" id="KW-0472">Membrane</keyword>
<name>A0A9P4K470_9PLEO</name>
<feature type="compositionally biased region" description="Basic and acidic residues" evidence="1">
    <location>
        <begin position="122"/>
        <end position="134"/>
    </location>
</feature>
<keyword evidence="5" id="KW-1185">Reference proteome</keyword>
<sequence>MKSSTYLTLASAALPFAAGATLLVVPQVTATPRTTALCLYPKRAYPASPQFSSVTAYRLDNSIVGLSAEATSLLQEKYEAFVGPRILEKEEKGKEKQRSDDKGIGEHGGSKLDYTNQSDYSSRPKEGKLGPRDHKWLEEYGSSKLDYNLAIEKRRGDKKPLEEHGGEKLDYGGQVVREPWSHKPTEEHGGEELDSSDESNDESGAEDGKLARHSDPKVQVMDAQIHLRSQDTSLKDVITVFAELATSGVIIVTLAMIAIYWLQPRVHKTVEKDQDVEKDEERNLMHKEEDAEKREG</sequence>
<feature type="transmembrane region" description="Helical" evidence="2">
    <location>
        <begin position="237"/>
        <end position="262"/>
    </location>
</feature>
<accession>A0A9P4K470</accession>
<organism evidence="4 5">
    <name type="scientific">Lojkania enalia</name>
    <dbReference type="NCBI Taxonomy" id="147567"/>
    <lineage>
        <taxon>Eukaryota</taxon>
        <taxon>Fungi</taxon>
        <taxon>Dikarya</taxon>
        <taxon>Ascomycota</taxon>
        <taxon>Pezizomycotina</taxon>
        <taxon>Dothideomycetes</taxon>
        <taxon>Pleosporomycetidae</taxon>
        <taxon>Pleosporales</taxon>
        <taxon>Pleosporales incertae sedis</taxon>
        <taxon>Lojkania</taxon>
    </lineage>
</organism>
<feature type="region of interest" description="Disordered" evidence="1">
    <location>
        <begin position="270"/>
        <end position="296"/>
    </location>
</feature>
<feature type="signal peptide" evidence="3">
    <location>
        <begin position="1"/>
        <end position="30"/>
    </location>
</feature>
<comment type="caution">
    <text evidence="4">The sequence shown here is derived from an EMBL/GenBank/DDBJ whole genome shotgun (WGS) entry which is preliminary data.</text>
</comment>
<evidence type="ECO:0008006" key="6">
    <source>
        <dbReference type="Google" id="ProtNLM"/>
    </source>
</evidence>
<evidence type="ECO:0000313" key="4">
    <source>
        <dbReference type="EMBL" id="KAF2261185.1"/>
    </source>
</evidence>
<protein>
    <recommendedName>
        <fullName evidence="6">Protein BIG1</fullName>
    </recommendedName>
</protein>
<proteinExistence type="predicted"/>
<keyword evidence="2" id="KW-0812">Transmembrane</keyword>
<reference evidence="5" key="1">
    <citation type="journal article" date="2020" name="Stud. Mycol.">
        <title>101 Dothideomycetes genomes: A test case for predicting lifestyles and emergence of pathogens.</title>
        <authorList>
            <person name="Haridas S."/>
            <person name="Albert R."/>
            <person name="Binder M."/>
            <person name="Bloem J."/>
            <person name="LaButti K."/>
            <person name="Salamov A."/>
            <person name="Andreopoulos B."/>
            <person name="Baker S."/>
            <person name="Barry K."/>
            <person name="Bills G."/>
            <person name="Bluhm B."/>
            <person name="Cannon C."/>
            <person name="Castanera R."/>
            <person name="Culley D."/>
            <person name="Daum C."/>
            <person name="Ezra D."/>
            <person name="Gonzalez J."/>
            <person name="Henrissat B."/>
            <person name="Kuo A."/>
            <person name="Liang C."/>
            <person name="Lipzen A."/>
            <person name="Lutzoni F."/>
            <person name="Magnuson J."/>
            <person name="Mondo S."/>
            <person name="Nolan M."/>
            <person name="Ohm R."/>
            <person name="Pangilinan J."/>
            <person name="Park H.-J."/>
            <person name="Ramirez L."/>
            <person name="Alfaro M."/>
            <person name="Sun H."/>
            <person name="Tritt A."/>
            <person name="Yoshinaga Y."/>
            <person name="Zwiers L.-H."/>
            <person name="Turgeon B."/>
            <person name="Goodwin S."/>
            <person name="Spatafora J."/>
            <person name="Crous P."/>
            <person name="Grigoriev I."/>
        </authorList>
    </citation>
    <scope>NUCLEOTIDE SEQUENCE [LARGE SCALE GENOMIC DNA]</scope>
    <source>
        <strain evidence="5">CBS 304.66</strain>
    </source>
</reference>
<keyword evidence="3" id="KW-0732">Signal</keyword>
<gene>
    <name evidence="4" type="ORF">CC78DRAFT_619677</name>
</gene>
<feature type="compositionally biased region" description="Basic and acidic residues" evidence="1">
    <location>
        <begin position="89"/>
        <end position="110"/>
    </location>
</feature>
<dbReference type="Proteomes" id="UP000800093">
    <property type="component" value="Unassembled WGS sequence"/>
</dbReference>
<evidence type="ECO:0000256" key="1">
    <source>
        <dbReference type="SAM" id="MobiDB-lite"/>
    </source>
</evidence>
<feature type="compositionally biased region" description="Basic and acidic residues" evidence="1">
    <location>
        <begin position="156"/>
        <end position="170"/>
    </location>
</feature>
<feature type="chain" id="PRO_5040484226" description="Protein BIG1" evidence="3">
    <location>
        <begin position="31"/>
        <end position="296"/>
    </location>
</feature>
<feature type="compositionally biased region" description="Basic and acidic residues" evidence="1">
    <location>
        <begin position="206"/>
        <end position="216"/>
    </location>
</feature>
<feature type="compositionally biased region" description="Basic and acidic residues" evidence="1">
    <location>
        <begin position="179"/>
        <end position="191"/>
    </location>
</feature>
<evidence type="ECO:0000256" key="3">
    <source>
        <dbReference type="SAM" id="SignalP"/>
    </source>
</evidence>
<dbReference type="EMBL" id="ML986663">
    <property type="protein sequence ID" value="KAF2261185.1"/>
    <property type="molecule type" value="Genomic_DNA"/>
</dbReference>
<feature type="region of interest" description="Disordered" evidence="1">
    <location>
        <begin position="89"/>
        <end position="134"/>
    </location>
</feature>
<dbReference type="AlphaFoldDB" id="A0A9P4K470"/>
<evidence type="ECO:0000313" key="5">
    <source>
        <dbReference type="Proteomes" id="UP000800093"/>
    </source>
</evidence>
<keyword evidence="2" id="KW-1133">Transmembrane helix</keyword>